<accession>A0A1H5CC11</accession>
<sequence>MTHSRLDAVLALRHAVEVEEPAEVIALARTESDTGTKVTTGFISRQGRVLAWKTSTGEHVLYGGAIRVADDYGWESAGTPRVYLFDTNDEDATADDAVRLFLSQSLTNGGAERFAGWRERIVALIPEEVGAKESKIIRTLADGTLERTHTYNVLDAYSTYARWVNQLANEFGSTDENLAAGISIPDTAPLEPLTPNIVQAWLMREAAQAQLDQARASLKFGLAAQARMHEHTSPDTDADVSIAELARSLHTDRPNLTRAIKAAEADAKLRNQLDDIERMQLPTRR</sequence>
<gene>
    <name evidence="1" type="ORF">SAMN04488554_0324</name>
</gene>
<dbReference type="AlphaFoldDB" id="A0A1H5CC11"/>
<reference evidence="2" key="1">
    <citation type="submission" date="2016-10" db="EMBL/GenBank/DDBJ databases">
        <authorList>
            <person name="Varghese N."/>
            <person name="Submissions S."/>
        </authorList>
    </citation>
    <scope>NUCLEOTIDE SEQUENCE [LARGE SCALE GENOMIC DNA]</scope>
    <source>
        <strain evidence="2">DSM 21368</strain>
    </source>
</reference>
<dbReference type="OrthoDB" id="5143259at2"/>
<evidence type="ECO:0000313" key="1">
    <source>
        <dbReference type="EMBL" id="SED63944.1"/>
    </source>
</evidence>
<evidence type="ECO:0000313" key="2">
    <source>
        <dbReference type="Proteomes" id="UP000199220"/>
    </source>
</evidence>
<dbReference type="RefSeq" id="WP_139177519.1">
    <property type="nucleotide sequence ID" value="NZ_FNTX01000001.1"/>
</dbReference>
<proteinExistence type="predicted"/>
<keyword evidence="2" id="KW-1185">Reference proteome</keyword>
<organism evidence="1 2">
    <name type="scientific">Ruania alba</name>
    <dbReference type="NCBI Taxonomy" id="648782"/>
    <lineage>
        <taxon>Bacteria</taxon>
        <taxon>Bacillati</taxon>
        <taxon>Actinomycetota</taxon>
        <taxon>Actinomycetes</taxon>
        <taxon>Micrococcales</taxon>
        <taxon>Ruaniaceae</taxon>
        <taxon>Ruania</taxon>
    </lineage>
</organism>
<protein>
    <submittedName>
        <fullName evidence="1">Uncharacterized protein</fullName>
    </submittedName>
</protein>
<dbReference type="EMBL" id="FNTX01000001">
    <property type="protein sequence ID" value="SED63944.1"/>
    <property type="molecule type" value="Genomic_DNA"/>
</dbReference>
<name>A0A1H5CC11_9MICO</name>
<dbReference type="Proteomes" id="UP000199220">
    <property type="component" value="Unassembled WGS sequence"/>
</dbReference>